<feature type="signal peptide" evidence="6">
    <location>
        <begin position="1"/>
        <end position="23"/>
    </location>
</feature>
<keyword evidence="6" id="KW-0732">Signal</keyword>
<evidence type="ECO:0000313" key="7">
    <source>
        <dbReference type="EMBL" id="KAH0453566.1"/>
    </source>
</evidence>
<evidence type="ECO:0000256" key="2">
    <source>
        <dbReference type="ARBA" id="ARBA00022692"/>
    </source>
</evidence>
<dbReference type="InterPro" id="IPR005178">
    <property type="entry name" value="Ostalpha/TMEM184C"/>
</dbReference>
<dbReference type="Proteomes" id="UP000775213">
    <property type="component" value="Unassembled WGS sequence"/>
</dbReference>
<feature type="transmembrane region" description="Helical" evidence="5">
    <location>
        <begin position="64"/>
        <end position="83"/>
    </location>
</feature>
<feature type="transmembrane region" description="Helical" evidence="5">
    <location>
        <begin position="30"/>
        <end position="52"/>
    </location>
</feature>
<evidence type="ECO:0000313" key="8">
    <source>
        <dbReference type="Proteomes" id="UP000775213"/>
    </source>
</evidence>
<accession>A0AAV7GAX6</accession>
<reference evidence="7 8" key="1">
    <citation type="journal article" date="2021" name="Hortic Res">
        <title>Chromosome-scale assembly of the Dendrobium chrysotoxum genome enhances the understanding of orchid evolution.</title>
        <authorList>
            <person name="Zhang Y."/>
            <person name="Zhang G.Q."/>
            <person name="Zhang D."/>
            <person name="Liu X.D."/>
            <person name="Xu X.Y."/>
            <person name="Sun W.H."/>
            <person name="Yu X."/>
            <person name="Zhu X."/>
            <person name="Wang Z.W."/>
            <person name="Zhao X."/>
            <person name="Zhong W.Y."/>
            <person name="Chen H."/>
            <person name="Yin W.L."/>
            <person name="Huang T."/>
            <person name="Niu S.C."/>
            <person name="Liu Z.J."/>
        </authorList>
    </citation>
    <scope>NUCLEOTIDE SEQUENCE [LARGE SCALE GENOMIC DNA]</scope>
    <source>
        <strain evidence="7">Lindl</strain>
    </source>
</reference>
<evidence type="ECO:0000256" key="1">
    <source>
        <dbReference type="ARBA" id="ARBA00004141"/>
    </source>
</evidence>
<dbReference type="AlphaFoldDB" id="A0AAV7GAX6"/>
<comment type="caution">
    <text evidence="7">The sequence shown here is derived from an EMBL/GenBank/DDBJ whole genome shotgun (WGS) entry which is preliminary data.</text>
</comment>
<proteinExistence type="predicted"/>
<evidence type="ECO:0000256" key="4">
    <source>
        <dbReference type="ARBA" id="ARBA00023136"/>
    </source>
</evidence>
<comment type="subcellular location">
    <subcellularLocation>
        <location evidence="1">Membrane</location>
        <topology evidence="1">Multi-pass membrane protein</topology>
    </subcellularLocation>
</comment>
<evidence type="ECO:0000256" key="5">
    <source>
        <dbReference type="SAM" id="Phobius"/>
    </source>
</evidence>
<keyword evidence="4 5" id="KW-0472">Membrane</keyword>
<dbReference type="Pfam" id="PF03619">
    <property type="entry name" value="Solute_trans_a"/>
    <property type="match status" value="1"/>
</dbReference>
<keyword evidence="8" id="KW-1185">Reference proteome</keyword>
<keyword evidence="2 5" id="KW-0812">Transmembrane</keyword>
<dbReference type="PANTHER" id="PTHR23423">
    <property type="entry name" value="ORGANIC SOLUTE TRANSPORTER-RELATED"/>
    <property type="match status" value="1"/>
</dbReference>
<feature type="chain" id="PRO_5043675528" evidence="6">
    <location>
        <begin position="24"/>
        <end position="203"/>
    </location>
</feature>
<organism evidence="7 8">
    <name type="scientific">Dendrobium chrysotoxum</name>
    <name type="common">Orchid</name>
    <dbReference type="NCBI Taxonomy" id="161865"/>
    <lineage>
        <taxon>Eukaryota</taxon>
        <taxon>Viridiplantae</taxon>
        <taxon>Streptophyta</taxon>
        <taxon>Embryophyta</taxon>
        <taxon>Tracheophyta</taxon>
        <taxon>Spermatophyta</taxon>
        <taxon>Magnoliopsida</taxon>
        <taxon>Liliopsida</taxon>
        <taxon>Asparagales</taxon>
        <taxon>Orchidaceae</taxon>
        <taxon>Epidendroideae</taxon>
        <taxon>Malaxideae</taxon>
        <taxon>Dendrobiinae</taxon>
        <taxon>Dendrobium</taxon>
    </lineage>
</organism>
<name>A0AAV7GAX6_DENCH</name>
<evidence type="ECO:0000256" key="6">
    <source>
        <dbReference type="SAM" id="SignalP"/>
    </source>
</evidence>
<evidence type="ECO:0000256" key="3">
    <source>
        <dbReference type="ARBA" id="ARBA00022989"/>
    </source>
</evidence>
<dbReference type="GO" id="GO:0016020">
    <property type="term" value="C:membrane"/>
    <property type="evidence" value="ECO:0007669"/>
    <property type="project" value="UniProtKB-SubCell"/>
</dbReference>
<keyword evidence="3 5" id="KW-1133">Transmembrane helix</keyword>
<dbReference type="EMBL" id="JAGFBR010000016">
    <property type="protein sequence ID" value="KAH0453566.1"/>
    <property type="molecule type" value="Genomic_DNA"/>
</dbReference>
<sequence length="203" mass="22900">MQMILKTLCSFLALLLELFGVYGDGEFKYPYIAVVISFSQMWALYCLVQFYIMTYHWLEPIHPLAKFISFKAIGIAMICYFGVLPKEVKIQNSIQDFLICIELTKPYQFMSVSLCGKATSMQTIAQANLEDKEKKPTVVEQKKACFEALGTSITESVQDVVIGGGEHEDGEAKIEVEEHAMKNVKDDETKLVSSAEIVTENRD</sequence>
<gene>
    <name evidence="7" type="ORF">IEQ34_017890</name>
</gene>
<protein>
    <submittedName>
        <fullName evidence="7">Uncharacterized protein</fullName>
    </submittedName>
</protein>